<organism evidence="2 3">
    <name type="scientific">Brenthis ino</name>
    <name type="common">lesser marbled fritillary</name>
    <dbReference type="NCBI Taxonomy" id="405034"/>
    <lineage>
        <taxon>Eukaryota</taxon>
        <taxon>Metazoa</taxon>
        <taxon>Ecdysozoa</taxon>
        <taxon>Arthropoda</taxon>
        <taxon>Hexapoda</taxon>
        <taxon>Insecta</taxon>
        <taxon>Pterygota</taxon>
        <taxon>Neoptera</taxon>
        <taxon>Endopterygota</taxon>
        <taxon>Lepidoptera</taxon>
        <taxon>Glossata</taxon>
        <taxon>Ditrysia</taxon>
        <taxon>Papilionoidea</taxon>
        <taxon>Nymphalidae</taxon>
        <taxon>Heliconiinae</taxon>
        <taxon>Argynnini</taxon>
        <taxon>Brenthis</taxon>
    </lineage>
</organism>
<accession>A0A8J9UTF3</accession>
<evidence type="ECO:0000313" key="2">
    <source>
        <dbReference type="EMBL" id="CAH0719387.1"/>
    </source>
</evidence>
<keyword evidence="1" id="KW-1133">Transmembrane helix</keyword>
<reference evidence="2" key="1">
    <citation type="submission" date="2021-12" db="EMBL/GenBank/DDBJ databases">
        <authorList>
            <person name="Martin H S."/>
        </authorList>
    </citation>
    <scope>NUCLEOTIDE SEQUENCE</scope>
</reference>
<evidence type="ECO:0000313" key="3">
    <source>
        <dbReference type="Proteomes" id="UP000838878"/>
    </source>
</evidence>
<evidence type="ECO:0000256" key="1">
    <source>
        <dbReference type="SAM" id="Phobius"/>
    </source>
</evidence>
<keyword evidence="1" id="KW-0812">Transmembrane</keyword>
<gene>
    <name evidence="2" type="ORF">BINO364_LOCUS5734</name>
</gene>
<proteinExistence type="predicted"/>
<feature type="non-terminal residue" evidence="2">
    <location>
        <position position="78"/>
    </location>
</feature>
<keyword evidence="3" id="KW-1185">Reference proteome</keyword>
<dbReference type="Proteomes" id="UP000838878">
    <property type="component" value="Chromosome 14"/>
</dbReference>
<protein>
    <submittedName>
        <fullName evidence="2">Uncharacterized protein</fullName>
    </submittedName>
</protein>
<dbReference type="OrthoDB" id="7379320at2759"/>
<dbReference type="EMBL" id="OV170234">
    <property type="protein sequence ID" value="CAH0719387.1"/>
    <property type="molecule type" value="Genomic_DNA"/>
</dbReference>
<sequence length="78" mass="9011">MTYAFLVVASVAITLKLIFLSFSLFVTYEHGKSDEKANMQTKQNKKDVINTWKQFSRKFLPKISYYPETSNNNISAKP</sequence>
<name>A0A8J9UTF3_9NEOP</name>
<keyword evidence="1" id="KW-0472">Membrane</keyword>
<dbReference type="AlphaFoldDB" id="A0A8J9UTF3"/>
<feature type="transmembrane region" description="Helical" evidence="1">
    <location>
        <begin position="6"/>
        <end position="28"/>
    </location>
</feature>